<organism evidence="1 2">
    <name type="scientific">Parasponia andersonii</name>
    <name type="common">Sponia andersonii</name>
    <dbReference type="NCBI Taxonomy" id="3476"/>
    <lineage>
        <taxon>Eukaryota</taxon>
        <taxon>Viridiplantae</taxon>
        <taxon>Streptophyta</taxon>
        <taxon>Embryophyta</taxon>
        <taxon>Tracheophyta</taxon>
        <taxon>Spermatophyta</taxon>
        <taxon>Magnoliopsida</taxon>
        <taxon>eudicotyledons</taxon>
        <taxon>Gunneridae</taxon>
        <taxon>Pentapetalae</taxon>
        <taxon>rosids</taxon>
        <taxon>fabids</taxon>
        <taxon>Rosales</taxon>
        <taxon>Cannabaceae</taxon>
        <taxon>Parasponia</taxon>
    </lineage>
</organism>
<gene>
    <name evidence="1" type="ORF">PanWU01x14_201470</name>
</gene>
<evidence type="ECO:0000313" key="2">
    <source>
        <dbReference type="Proteomes" id="UP000237105"/>
    </source>
</evidence>
<reference evidence="2" key="1">
    <citation type="submission" date="2016-06" db="EMBL/GenBank/DDBJ databases">
        <title>Parallel loss of symbiosis genes in relatives of nitrogen-fixing non-legume Parasponia.</title>
        <authorList>
            <person name="Van Velzen R."/>
            <person name="Holmer R."/>
            <person name="Bu F."/>
            <person name="Rutten L."/>
            <person name="Van Zeijl A."/>
            <person name="Liu W."/>
            <person name="Santuari L."/>
            <person name="Cao Q."/>
            <person name="Sharma T."/>
            <person name="Shen D."/>
            <person name="Roswanjaya Y."/>
            <person name="Wardhani T."/>
            <person name="Kalhor M.S."/>
            <person name="Jansen J."/>
            <person name="Van den Hoogen J."/>
            <person name="Gungor B."/>
            <person name="Hartog M."/>
            <person name="Hontelez J."/>
            <person name="Verver J."/>
            <person name="Yang W.-C."/>
            <person name="Schijlen E."/>
            <person name="Repin R."/>
            <person name="Schilthuizen M."/>
            <person name="Schranz E."/>
            <person name="Heidstra R."/>
            <person name="Miyata K."/>
            <person name="Fedorova E."/>
            <person name="Kohlen W."/>
            <person name="Bisseling T."/>
            <person name="Smit S."/>
            <person name="Geurts R."/>
        </authorList>
    </citation>
    <scope>NUCLEOTIDE SEQUENCE [LARGE SCALE GENOMIC DNA]</scope>
    <source>
        <strain evidence="2">cv. WU1-14</strain>
    </source>
</reference>
<protein>
    <submittedName>
        <fullName evidence="1">Uncharacterized protein</fullName>
    </submittedName>
</protein>
<keyword evidence="2" id="KW-1185">Reference proteome</keyword>
<dbReference type="OrthoDB" id="10283462at2759"/>
<sequence length="64" mass="7096">MAGNIDVRLALFLALGQSRYYVCNKVLDCSSAKLGSAESEPVTVEVYFPIVVVSNVSLWQCFYM</sequence>
<name>A0A2P5BXW6_PARAD</name>
<proteinExistence type="predicted"/>
<accession>A0A2P5BXW6</accession>
<dbReference type="EMBL" id="JXTB01000205">
    <property type="protein sequence ID" value="PON53589.1"/>
    <property type="molecule type" value="Genomic_DNA"/>
</dbReference>
<dbReference type="AlphaFoldDB" id="A0A2P5BXW6"/>
<evidence type="ECO:0000313" key="1">
    <source>
        <dbReference type="EMBL" id="PON53589.1"/>
    </source>
</evidence>
<comment type="caution">
    <text evidence="1">The sequence shown here is derived from an EMBL/GenBank/DDBJ whole genome shotgun (WGS) entry which is preliminary data.</text>
</comment>
<dbReference type="Proteomes" id="UP000237105">
    <property type="component" value="Unassembled WGS sequence"/>
</dbReference>